<protein>
    <submittedName>
        <fullName evidence="1">Polyketide cyclase/dehydrase/lipid transport protein</fullName>
    </submittedName>
</protein>
<dbReference type="InterPro" id="IPR023393">
    <property type="entry name" value="START-like_dom_sf"/>
</dbReference>
<evidence type="ECO:0000313" key="1">
    <source>
        <dbReference type="EMBL" id="RBO90763.1"/>
    </source>
</evidence>
<dbReference type="CDD" id="cd07818">
    <property type="entry name" value="SRPBCC_1"/>
    <property type="match status" value="1"/>
</dbReference>
<evidence type="ECO:0000313" key="2">
    <source>
        <dbReference type="Proteomes" id="UP000252586"/>
    </source>
</evidence>
<dbReference type="InterPro" id="IPR019587">
    <property type="entry name" value="Polyketide_cyclase/dehydratase"/>
</dbReference>
<dbReference type="Gene3D" id="3.30.530.20">
    <property type="match status" value="1"/>
</dbReference>
<organism evidence="1 2">
    <name type="scientific">Nocardia puris</name>
    <dbReference type="NCBI Taxonomy" id="208602"/>
    <lineage>
        <taxon>Bacteria</taxon>
        <taxon>Bacillati</taxon>
        <taxon>Actinomycetota</taxon>
        <taxon>Actinomycetes</taxon>
        <taxon>Mycobacteriales</taxon>
        <taxon>Nocardiaceae</taxon>
        <taxon>Nocardia</taxon>
    </lineage>
</organism>
<dbReference type="Pfam" id="PF10604">
    <property type="entry name" value="Polyketide_cyc2"/>
    <property type="match status" value="1"/>
</dbReference>
<keyword evidence="2" id="KW-1185">Reference proteome</keyword>
<dbReference type="OrthoDB" id="9807923at2"/>
<dbReference type="SUPFAM" id="SSF55961">
    <property type="entry name" value="Bet v1-like"/>
    <property type="match status" value="1"/>
</dbReference>
<reference evidence="1 2" key="1">
    <citation type="submission" date="2018-06" db="EMBL/GenBank/DDBJ databases">
        <title>Genomic Encyclopedia of Type Strains, Phase IV (KMG-IV): sequencing the most valuable type-strain genomes for metagenomic binning, comparative biology and taxonomic classification.</title>
        <authorList>
            <person name="Goeker M."/>
        </authorList>
    </citation>
    <scope>NUCLEOTIDE SEQUENCE [LARGE SCALE GENOMIC DNA]</scope>
    <source>
        <strain evidence="1 2">DSM 44599</strain>
    </source>
</reference>
<name>A0A366DL05_9NOCA</name>
<gene>
    <name evidence="1" type="ORF">DFR74_105165</name>
</gene>
<dbReference type="AlphaFoldDB" id="A0A366DL05"/>
<dbReference type="RefSeq" id="WP_067506117.1">
    <property type="nucleotide sequence ID" value="NZ_CP107943.1"/>
</dbReference>
<dbReference type="EMBL" id="QNRE01000005">
    <property type="protein sequence ID" value="RBO90763.1"/>
    <property type="molecule type" value="Genomic_DNA"/>
</dbReference>
<dbReference type="STRING" id="1210090.GCA_001613185_01743"/>
<comment type="caution">
    <text evidence="1">The sequence shown here is derived from an EMBL/GenBank/DDBJ whole genome shotgun (WGS) entry which is preliminary data.</text>
</comment>
<dbReference type="Proteomes" id="UP000252586">
    <property type="component" value="Unassembled WGS sequence"/>
</dbReference>
<sequence length="151" mass="16819">MAEYEVVRRAVVAADPSRVHGLIANYREWPKWSPWEDIDPGMERVYSGPESGVGARYSWSGNRKAGAGSMETVTDTEREIGIRLEFTKPFKSTSKLTFRLTPADGGTEVVWRMDGEQKGLMAVVGKVIKMDRLIGKDFEKGLARLQAAVRA</sequence>
<accession>A0A366DL05</accession>
<proteinExistence type="predicted"/>